<feature type="domain" description="Ig-like" evidence="10">
    <location>
        <begin position="26"/>
        <end position="105"/>
    </location>
</feature>
<evidence type="ECO:0000256" key="2">
    <source>
        <dbReference type="ARBA" id="ARBA00022475"/>
    </source>
</evidence>
<dbReference type="InterPro" id="IPR013106">
    <property type="entry name" value="Ig_V-set"/>
</dbReference>
<evidence type="ECO:0000313" key="11">
    <source>
        <dbReference type="Ensembl" id="ENSPREP00000020940.1"/>
    </source>
</evidence>
<evidence type="ECO:0000256" key="9">
    <source>
        <dbReference type="SAM" id="SignalP"/>
    </source>
</evidence>
<feature type="transmembrane region" description="Helical" evidence="8">
    <location>
        <begin position="265"/>
        <end position="287"/>
    </location>
</feature>
<dbReference type="PANTHER" id="PTHR19433">
    <property type="entry name" value="T-CELL RECEPTOR ALPHA CHAIN V REGION-RELATED"/>
    <property type="match status" value="1"/>
</dbReference>
<keyword evidence="8" id="KW-1133">Transmembrane helix</keyword>
<name>A0A3P9PGM3_POERE</name>
<keyword evidence="12" id="KW-1185">Reference proteome</keyword>
<dbReference type="STRING" id="8081.ENSPREP00000020940"/>
<keyword evidence="2" id="KW-1003">Cell membrane</keyword>
<dbReference type="OMA" id="FRARSHN"/>
<dbReference type="GeneTree" id="ENSGT01030000234530"/>
<evidence type="ECO:0000256" key="5">
    <source>
        <dbReference type="ARBA" id="ARBA00023136"/>
    </source>
</evidence>
<comment type="subcellular location">
    <subcellularLocation>
        <location evidence="1">Cell membrane</location>
    </subcellularLocation>
</comment>
<evidence type="ECO:0000256" key="4">
    <source>
        <dbReference type="ARBA" id="ARBA00022859"/>
    </source>
</evidence>
<evidence type="ECO:0000256" key="8">
    <source>
        <dbReference type="SAM" id="Phobius"/>
    </source>
</evidence>
<dbReference type="SMART" id="SM00409">
    <property type="entry name" value="IG"/>
    <property type="match status" value="1"/>
</dbReference>
<dbReference type="InterPro" id="IPR052051">
    <property type="entry name" value="TCR_complex_component"/>
</dbReference>
<dbReference type="GO" id="GO:0005886">
    <property type="term" value="C:plasma membrane"/>
    <property type="evidence" value="ECO:0007669"/>
    <property type="project" value="UniProtKB-SubCell"/>
</dbReference>
<dbReference type="CDD" id="cd00099">
    <property type="entry name" value="IgV"/>
    <property type="match status" value="1"/>
</dbReference>
<dbReference type="PROSITE" id="PS50835">
    <property type="entry name" value="IG_LIKE"/>
    <property type="match status" value="1"/>
</dbReference>
<dbReference type="Ensembl" id="ENSPRET00000021163.1">
    <property type="protein sequence ID" value="ENSPREP00000020940.1"/>
    <property type="gene ID" value="ENSPREG00000014166.1"/>
</dbReference>
<keyword evidence="3 9" id="KW-0732">Signal</keyword>
<evidence type="ECO:0000256" key="6">
    <source>
        <dbReference type="ARBA" id="ARBA00023157"/>
    </source>
</evidence>
<keyword evidence="6" id="KW-1015">Disulfide bond</keyword>
<dbReference type="PANTHER" id="PTHR19433:SF133">
    <property type="entry name" value="IMMUNE-TYPE RECEPTOR 5 PRECURSOR-RELATED"/>
    <property type="match status" value="1"/>
</dbReference>
<organism evidence="11 12">
    <name type="scientific">Poecilia reticulata</name>
    <name type="common">Guppy</name>
    <name type="synonym">Acanthophacelus reticulatus</name>
    <dbReference type="NCBI Taxonomy" id="8081"/>
    <lineage>
        <taxon>Eukaryota</taxon>
        <taxon>Metazoa</taxon>
        <taxon>Chordata</taxon>
        <taxon>Craniata</taxon>
        <taxon>Vertebrata</taxon>
        <taxon>Euteleostomi</taxon>
        <taxon>Actinopterygii</taxon>
        <taxon>Neopterygii</taxon>
        <taxon>Teleostei</taxon>
        <taxon>Neoteleostei</taxon>
        <taxon>Acanthomorphata</taxon>
        <taxon>Ovalentaria</taxon>
        <taxon>Atherinomorphae</taxon>
        <taxon>Cyprinodontiformes</taxon>
        <taxon>Poeciliidae</taxon>
        <taxon>Poeciliinae</taxon>
        <taxon>Poecilia</taxon>
    </lineage>
</organism>
<accession>A0A3P9PGM3</accession>
<dbReference type="InterPro" id="IPR013783">
    <property type="entry name" value="Ig-like_fold"/>
</dbReference>
<dbReference type="GO" id="GO:0009617">
    <property type="term" value="P:response to bacterium"/>
    <property type="evidence" value="ECO:0007669"/>
    <property type="project" value="TreeGrafter"/>
</dbReference>
<keyword evidence="8" id="KW-0812">Transmembrane</keyword>
<feature type="signal peptide" evidence="9">
    <location>
        <begin position="1"/>
        <end position="16"/>
    </location>
</feature>
<dbReference type="AlphaFoldDB" id="A0A3P9PGM3"/>
<sequence length="304" mass="34615">MTLLWVTVFLLHQGYALVPVVTVHLGEPVTFTCDVMNKFQTTTWLQWYKQSAGGTLKLITMQRKNVDPTFGPEFPASRFSTTSDGITSNLTILGTVQQDEGMYYCALIDWTESIWKGNHLMVKGNSKRTLAYTTLDSETLKCSVVLDYWDNSCLGDLSVFWLKAGSSKSYPNIIYTEGKRDDNCEKSPNEQRKCNFLFPGNISSSDLENYYCAVATCGEILFGNEIRKEEGSIYVTCKICKLRHKYFQNAHIYFFLSYSGQGYKVWILLMIIICLGISVIVNIILICNQIFACKIFKGKCYLRN</sequence>
<keyword evidence="5 8" id="KW-0472">Membrane</keyword>
<dbReference type="InterPro" id="IPR003599">
    <property type="entry name" value="Ig_sub"/>
</dbReference>
<evidence type="ECO:0000256" key="1">
    <source>
        <dbReference type="ARBA" id="ARBA00004236"/>
    </source>
</evidence>
<dbReference type="GO" id="GO:0002376">
    <property type="term" value="P:immune system process"/>
    <property type="evidence" value="ECO:0007669"/>
    <property type="project" value="UniProtKB-KW"/>
</dbReference>
<reference evidence="11" key="2">
    <citation type="submission" date="2025-08" db="UniProtKB">
        <authorList>
            <consortium name="Ensembl"/>
        </authorList>
    </citation>
    <scope>IDENTIFICATION</scope>
    <source>
        <strain evidence="11">Guanapo</strain>
    </source>
</reference>
<protein>
    <submittedName>
        <fullName evidence="11">Uncharacterized LOC108166620</fullName>
    </submittedName>
</protein>
<dbReference type="Gene3D" id="2.60.40.10">
    <property type="entry name" value="Immunoglobulins"/>
    <property type="match status" value="2"/>
</dbReference>
<proteinExistence type="predicted"/>
<evidence type="ECO:0000256" key="3">
    <source>
        <dbReference type="ARBA" id="ARBA00022729"/>
    </source>
</evidence>
<dbReference type="InterPro" id="IPR007110">
    <property type="entry name" value="Ig-like_dom"/>
</dbReference>
<reference evidence="11" key="3">
    <citation type="submission" date="2025-09" db="UniProtKB">
        <authorList>
            <consortium name="Ensembl"/>
        </authorList>
    </citation>
    <scope>IDENTIFICATION</scope>
    <source>
        <strain evidence="11">Guanapo</strain>
    </source>
</reference>
<evidence type="ECO:0000259" key="10">
    <source>
        <dbReference type="PROSITE" id="PS50835"/>
    </source>
</evidence>
<dbReference type="Proteomes" id="UP000242638">
    <property type="component" value="Unassembled WGS sequence"/>
</dbReference>
<evidence type="ECO:0000256" key="7">
    <source>
        <dbReference type="ARBA" id="ARBA00023180"/>
    </source>
</evidence>
<keyword evidence="4" id="KW-0391">Immunity</keyword>
<keyword evidence="7" id="KW-0325">Glycoprotein</keyword>
<evidence type="ECO:0000313" key="12">
    <source>
        <dbReference type="Proteomes" id="UP000242638"/>
    </source>
</evidence>
<dbReference type="InterPro" id="IPR036179">
    <property type="entry name" value="Ig-like_dom_sf"/>
</dbReference>
<feature type="chain" id="PRO_5018105648" evidence="9">
    <location>
        <begin position="17"/>
        <end position="304"/>
    </location>
</feature>
<dbReference type="Pfam" id="PF07686">
    <property type="entry name" value="V-set"/>
    <property type="match status" value="1"/>
</dbReference>
<reference evidence="12" key="1">
    <citation type="submission" date="2013-11" db="EMBL/GenBank/DDBJ databases">
        <title>The genomic landscape of the Guanapo guppy.</title>
        <authorList>
            <person name="Kuenstner A."/>
            <person name="Dreyer C."/>
        </authorList>
    </citation>
    <scope>NUCLEOTIDE SEQUENCE</scope>
    <source>
        <strain evidence="12">Guanapo</strain>
    </source>
</reference>
<dbReference type="SUPFAM" id="SSF48726">
    <property type="entry name" value="Immunoglobulin"/>
    <property type="match status" value="1"/>
</dbReference>